<comment type="caution">
    <text evidence="2">The sequence shown here is derived from an EMBL/GenBank/DDBJ whole genome shotgun (WGS) entry which is preliminary data.</text>
</comment>
<protein>
    <submittedName>
        <fullName evidence="2">Deaminase</fullName>
    </submittedName>
</protein>
<proteinExistence type="predicted"/>
<evidence type="ECO:0000313" key="3">
    <source>
        <dbReference type="Proteomes" id="UP000294739"/>
    </source>
</evidence>
<keyword evidence="3" id="KW-1185">Reference proteome</keyword>
<sequence length="207" mass="23353">MGELHVNMNVTLDGVIQANGGPTEQDRDFEYAGWERPFWDPGSGEQVNADVRVSDALLLGRTTYDIFRAYWPGQPDEIGRAFDRVPKYVASRGTPELSWDTSTQISDAATQVPELRERHRQIHTWGSGNLLQTLFREGLVDQVNLWMCPVVIGQGKKIFPDGTAPTRFALAEPPKAFAKGVLLLRYRRLDGPPEIRDTHHRPQPFDS</sequence>
<dbReference type="Gene3D" id="3.40.430.10">
    <property type="entry name" value="Dihydrofolate Reductase, subunit A"/>
    <property type="match status" value="1"/>
</dbReference>
<reference evidence="2 3" key="1">
    <citation type="submission" date="2019-03" db="EMBL/GenBank/DDBJ databases">
        <title>Draft genome sequences of novel Actinobacteria.</title>
        <authorList>
            <person name="Sahin N."/>
            <person name="Ay H."/>
            <person name="Saygin H."/>
        </authorList>
    </citation>
    <scope>NUCLEOTIDE SEQUENCE [LARGE SCALE GENOMIC DNA]</scope>
    <source>
        <strain evidence="2 3">5K138</strain>
    </source>
</reference>
<organism evidence="2 3">
    <name type="scientific">Jiangella asiatica</name>
    <dbReference type="NCBI Taxonomy" id="2530372"/>
    <lineage>
        <taxon>Bacteria</taxon>
        <taxon>Bacillati</taxon>
        <taxon>Actinomycetota</taxon>
        <taxon>Actinomycetes</taxon>
        <taxon>Jiangellales</taxon>
        <taxon>Jiangellaceae</taxon>
        <taxon>Jiangella</taxon>
    </lineage>
</organism>
<dbReference type="RefSeq" id="WP_131899901.1">
    <property type="nucleotide sequence ID" value="NZ_SMKZ01000050.1"/>
</dbReference>
<dbReference type="InterPro" id="IPR002734">
    <property type="entry name" value="RibDG_C"/>
</dbReference>
<name>A0A4R5CNU1_9ACTN</name>
<dbReference type="SUPFAM" id="SSF53597">
    <property type="entry name" value="Dihydrofolate reductase-like"/>
    <property type="match status" value="1"/>
</dbReference>
<dbReference type="InterPro" id="IPR024072">
    <property type="entry name" value="DHFR-like_dom_sf"/>
</dbReference>
<dbReference type="AlphaFoldDB" id="A0A4R5CNU1"/>
<gene>
    <name evidence="2" type="ORF">E1269_25565</name>
</gene>
<dbReference type="OrthoDB" id="3471498at2"/>
<evidence type="ECO:0000259" key="1">
    <source>
        <dbReference type="Pfam" id="PF01872"/>
    </source>
</evidence>
<dbReference type="GO" id="GO:0008703">
    <property type="term" value="F:5-amino-6-(5-phosphoribosylamino)uracil reductase activity"/>
    <property type="evidence" value="ECO:0007669"/>
    <property type="project" value="InterPro"/>
</dbReference>
<feature type="domain" description="Bacterial bifunctional deaminase-reductase C-terminal" evidence="1">
    <location>
        <begin position="5"/>
        <end position="170"/>
    </location>
</feature>
<dbReference type="Pfam" id="PF01872">
    <property type="entry name" value="RibD_C"/>
    <property type="match status" value="1"/>
</dbReference>
<evidence type="ECO:0000313" key="2">
    <source>
        <dbReference type="EMBL" id="TDE00411.1"/>
    </source>
</evidence>
<dbReference type="Proteomes" id="UP000294739">
    <property type="component" value="Unassembled WGS sequence"/>
</dbReference>
<dbReference type="EMBL" id="SMKZ01000050">
    <property type="protein sequence ID" value="TDE00411.1"/>
    <property type="molecule type" value="Genomic_DNA"/>
</dbReference>
<dbReference type="GO" id="GO:0009231">
    <property type="term" value="P:riboflavin biosynthetic process"/>
    <property type="evidence" value="ECO:0007669"/>
    <property type="project" value="InterPro"/>
</dbReference>
<accession>A0A4R5CNU1</accession>
<dbReference type="InParanoid" id="A0A4R5CNU1"/>